<accession>A0A397U067</accession>
<gene>
    <name evidence="2" type="ORF">C2G38_2256683</name>
</gene>
<organism evidence="2 3">
    <name type="scientific">Gigaspora rosea</name>
    <dbReference type="NCBI Taxonomy" id="44941"/>
    <lineage>
        <taxon>Eukaryota</taxon>
        <taxon>Fungi</taxon>
        <taxon>Fungi incertae sedis</taxon>
        <taxon>Mucoromycota</taxon>
        <taxon>Glomeromycotina</taxon>
        <taxon>Glomeromycetes</taxon>
        <taxon>Diversisporales</taxon>
        <taxon>Gigasporaceae</taxon>
        <taxon>Gigaspora</taxon>
    </lineage>
</organism>
<reference evidence="2 3" key="1">
    <citation type="submission" date="2018-06" db="EMBL/GenBank/DDBJ databases">
        <title>Comparative genomics reveals the genomic features of Rhizophagus irregularis, R. cerebriforme, R. diaphanum and Gigaspora rosea, and their symbiotic lifestyle signature.</title>
        <authorList>
            <person name="Morin E."/>
            <person name="San Clemente H."/>
            <person name="Chen E.C.H."/>
            <person name="De La Providencia I."/>
            <person name="Hainaut M."/>
            <person name="Kuo A."/>
            <person name="Kohler A."/>
            <person name="Murat C."/>
            <person name="Tang N."/>
            <person name="Roy S."/>
            <person name="Loubradou J."/>
            <person name="Henrissat B."/>
            <person name="Grigoriev I.V."/>
            <person name="Corradi N."/>
            <person name="Roux C."/>
            <person name="Martin F.M."/>
        </authorList>
    </citation>
    <scope>NUCLEOTIDE SEQUENCE [LARGE SCALE GENOMIC DNA]</scope>
    <source>
        <strain evidence="2 3">DAOM 194757</strain>
    </source>
</reference>
<keyword evidence="1" id="KW-0175">Coiled coil</keyword>
<feature type="coiled-coil region" evidence="1">
    <location>
        <begin position="48"/>
        <end position="75"/>
    </location>
</feature>
<evidence type="ECO:0000313" key="3">
    <source>
        <dbReference type="Proteomes" id="UP000266673"/>
    </source>
</evidence>
<protein>
    <submittedName>
        <fullName evidence="2">Uncharacterized protein</fullName>
    </submittedName>
</protein>
<keyword evidence="3" id="KW-1185">Reference proteome</keyword>
<dbReference type="Proteomes" id="UP000266673">
    <property type="component" value="Unassembled WGS sequence"/>
</dbReference>
<dbReference type="EMBL" id="QKWP01004196">
    <property type="protein sequence ID" value="RIB00456.1"/>
    <property type="molecule type" value="Genomic_DNA"/>
</dbReference>
<sequence>MPSNNERYPLSHEFLSIANILNKICFGELKSIEFGNGLLTVKRLISDDTNYEKILENAITRIMELEDEIKLLRTIFKKSTYKKITEVYVDHKDLLQEQPSSQIQYNSSTPKENTNNSSLSFIIVDLGIKQGDSDEST</sequence>
<comment type="caution">
    <text evidence="2">The sequence shown here is derived from an EMBL/GenBank/DDBJ whole genome shotgun (WGS) entry which is preliminary data.</text>
</comment>
<name>A0A397U067_9GLOM</name>
<dbReference type="AlphaFoldDB" id="A0A397U067"/>
<evidence type="ECO:0000313" key="2">
    <source>
        <dbReference type="EMBL" id="RIB00456.1"/>
    </source>
</evidence>
<evidence type="ECO:0000256" key="1">
    <source>
        <dbReference type="SAM" id="Coils"/>
    </source>
</evidence>
<proteinExistence type="predicted"/>